<dbReference type="InterPro" id="IPR013149">
    <property type="entry name" value="ADH-like_C"/>
</dbReference>
<evidence type="ECO:0000313" key="2">
    <source>
        <dbReference type="EMBL" id="MFC4387236.1"/>
    </source>
</evidence>
<protein>
    <submittedName>
        <fullName evidence="2">Zinc-binding dehydrogenase</fullName>
    </submittedName>
</protein>
<dbReference type="Gene3D" id="3.40.50.720">
    <property type="entry name" value="NAD(P)-binding Rossmann-like Domain"/>
    <property type="match status" value="1"/>
</dbReference>
<comment type="caution">
    <text evidence="2">The sequence shown here is derived from an EMBL/GenBank/DDBJ whole genome shotgun (WGS) entry which is preliminary data.</text>
</comment>
<accession>A0ABV8VVX9</accession>
<dbReference type="InterPro" id="IPR020843">
    <property type="entry name" value="ER"/>
</dbReference>
<reference evidence="3" key="1">
    <citation type="journal article" date="2019" name="Int. J. Syst. Evol. Microbiol.">
        <title>The Global Catalogue of Microorganisms (GCM) 10K type strain sequencing project: providing services to taxonomists for standard genome sequencing and annotation.</title>
        <authorList>
            <consortium name="The Broad Institute Genomics Platform"/>
            <consortium name="The Broad Institute Genome Sequencing Center for Infectious Disease"/>
            <person name="Wu L."/>
            <person name="Ma J."/>
        </authorList>
    </citation>
    <scope>NUCLEOTIDE SEQUENCE [LARGE SCALE GENOMIC DNA]</scope>
    <source>
        <strain evidence="3">KACC 14058</strain>
    </source>
</reference>
<name>A0ABV8VVX9_9BACI</name>
<keyword evidence="3" id="KW-1185">Reference proteome</keyword>
<dbReference type="Proteomes" id="UP001595880">
    <property type="component" value="Unassembled WGS sequence"/>
</dbReference>
<dbReference type="SUPFAM" id="SSF51735">
    <property type="entry name" value="NAD(P)-binding Rossmann-fold domains"/>
    <property type="match status" value="1"/>
</dbReference>
<dbReference type="InterPro" id="IPR036291">
    <property type="entry name" value="NAD(P)-bd_dom_sf"/>
</dbReference>
<dbReference type="InterPro" id="IPR052711">
    <property type="entry name" value="Zinc_ADH-like"/>
</dbReference>
<feature type="domain" description="Enoyl reductase (ER)" evidence="1">
    <location>
        <begin position="9"/>
        <end position="322"/>
    </location>
</feature>
<proteinExistence type="predicted"/>
<evidence type="ECO:0000313" key="3">
    <source>
        <dbReference type="Proteomes" id="UP001595880"/>
    </source>
</evidence>
<dbReference type="PANTHER" id="PTHR45033:SF3">
    <property type="entry name" value="DEHYDROGENASE, PUTATIVE (AFU_ORTHOLOGUE AFUA_2G13270)-RELATED"/>
    <property type="match status" value="1"/>
</dbReference>
<gene>
    <name evidence="2" type="ORF">ACFOZ1_05365</name>
</gene>
<dbReference type="SUPFAM" id="SSF50129">
    <property type="entry name" value="GroES-like"/>
    <property type="match status" value="1"/>
</dbReference>
<evidence type="ECO:0000259" key="1">
    <source>
        <dbReference type="SMART" id="SM00829"/>
    </source>
</evidence>
<dbReference type="InterPro" id="IPR011032">
    <property type="entry name" value="GroES-like_sf"/>
</dbReference>
<dbReference type="Pfam" id="PF08240">
    <property type="entry name" value="ADH_N"/>
    <property type="match status" value="1"/>
</dbReference>
<dbReference type="Pfam" id="PF00107">
    <property type="entry name" value="ADH_zinc_N"/>
    <property type="match status" value="1"/>
</dbReference>
<sequence length="326" mass="36738">MKAYVVENGLYTWKEMEEPSVHPNEVKVKLITAGMNHRDLMIKERVQSQEAFILGSDGAGIVEAIGENVTKFHVGDEVIINPGLNWYNKNEAPPEEFEIVGVPYNGTFAEKIVIHEDFVAEKPSHLSWEEAGVFSLAALTGYRALCTQGQAKKGETLFIPGVSGGVNTFIIQFAKAIGLRVITTSRTQAKLDMAIDLKYDRGLETEDDWVRELHDETVDLVIESIGGKTFNRSLEVLKKGGRIVTYGSSTDDIFSFNLRQFFYGQYHMIGSTMGSREEFIELLAFVKQHNIKPFIDTSFSFDELDRAFTYLEKQNQVGKIVVRFND</sequence>
<dbReference type="InterPro" id="IPR013154">
    <property type="entry name" value="ADH-like_N"/>
</dbReference>
<dbReference type="Gene3D" id="3.90.180.10">
    <property type="entry name" value="Medium-chain alcohol dehydrogenases, catalytic domain"/>
    <property type="match status" value="1"/>
</dbReference>
<organism evidence="2 3">
    <name type="scientific">Gracilibacillus marinus</name>
    <dbReference type="NCBI Taxonomy" id="630535"/>
    <lineage>
        <taxon>Bacteria</taxon>
        <taxon>Bacillati</taxon>
        <taxon>Bacillota</taxon>
        <taxon>Bacilli</taxon>
        <taxon>Bacillales</taxon>
        <taxon>Bacillaceae</taxon>
        <taxon>Gracilibacillus</taxon>
    </lineage>
</organism>
<dbReference type="PANTHER" id="PTHR45033">
    <property type="match status" value="1"/>
</dbReference>
<dbReference type="EMBL" id="JBHSDV010000001">
    <property type="protein sequence ID" value="MFC4387236.1"/>
    <property type="molecule type" value="Genomic_DNA"/>
</dbReference>
<dbReference type="RefSeq" id="WP_390196781.1">
    <property type="nucleotide sequence ID" value="NZ_JBHSDV010000001.1"/>
</dbReference>
<dbReference type="SMART" id="SM00829">
    <property type="entry name" value="PKS_ER"/>
    <property type="match status" value="1"/>
</dbReference>